<sequence length="289" mass="29617">MSWSSGFASLLGSPRPQATRAPAEHAGRALLDLLCGDDGDGAAAEDAMAALPWPVRRAMSAAAGNGVASLRSLAVPLHCCGAVGVTSAQAMLDTARDVTVINGTTCAGEGAAESALDLLLSSVRAALPEEPAPESVAVGVLKSACRTATGADSLFLCRALFGAESIVAPTRNRGAWRCRSRDLPAELGTGAVMVDFDEAGTVTIQCATVFDVFAPEQVGLYRERSDTEATGDTEGGDDKDSDGGSQPDDWRASPWLRVGVLVKEVGALASGERSRTVSAWRAVGEAAAV</sequence>
<organism evidence="2">
    <name type="scientific">Cafeteria roenbergensis</name>
    <name type="common">Marine flagellate</name>
    <dbReference type="NCBI Taxonomy" id="33653"/>
    <lineage>
        <taxon>Eukaryota</taxon>
        <taxon>Sar</taxon>
        <taxon>Stramenopiles</taxon>
        <taxon>Bigyra</taxon>
        <taxon>Opalozoa</taxon>
        <taxon>Bicosoecida</taxon>
        <taxon>Cafeteriaceae</taxon>
        <taxon>Cafeteria</taxon>
    </lineage>
</organism>
<dbReference type="EMBL" id="HBET01011895">
    <property type="protein sequence ID" value="CAD8563830.1"/>
    <property type="molecule type" value="Transcribed_RNA"/>
</dbReference>
<dbReference type="AlphaFoldDB" id="A0A7S0JYV2"/>
<gene>
    <name evidence="2" type="ORF">CROE0942_LOCUS8207</name>
</gene>
<feature type="region of interest" description="Disordered" evidence="1">
    <location>
        <begin position="221"/>
        <end position="251"/>
    </location>
</feature>
<reference evidence="2" key="1">
    <citation type="submission" date="2021-01" db="EMBL/GenBank/DDBJ databases">
        <authorList>
            <person name="Corre E."/>
            <person name="Pelletier E."/>
            <person name="Niang G."/>
            <person name="Scheremetjew M."/>
            <person name="Finn R."/>
            <person name="Kale V."/>
            <person name="Holt S."/>
            <person name="Cochrane G."/>
            <person name="Meng A."/>
            <person name="Brown T."/>
            <person name="Cohen L."/>
        </authorList>
    </citation>
    <scope>NUCLEOTIDE SEQUENCE</scope>
    <source>
        <strain evidence="2">E4-10</strain>
    </source>
</reference>
<name>A0A7S0JYV2_CAFRO</name>
<protein>
    <submittedName>
        <fullName evidence="2">Uncharacterized protein</fullName>
    </submittedName>
</protein>
<proteinExistence type="predicted"/>
<evidence type="ECO:0000256" key="1">
    <source>
        <dbReference type="SAM" id="MobiDB-lite"/>
    </source>
</evidence>
<accession>A0A7S0JYV2</accession>
<evidence type="ECO:0000313" key="2">
    <source>
        <dbReference type="EMBL" id="CAD8563830.1"/>
    </source>
</evidence>